<dbReference type="InterPro" id="IPR033690">
    <property type="entry name" value="Adenylat_kinase_CS"/>
</dbReference>
<feature type="domain" description="Adenylate kinase active site lid" evidence="8">
    <location>
        <begin position="139"/>
        <end position="174"/>
    </location>
</feature>
<dbReference type="InterPro" id="IPR000850">
    <property type="entry name" value="Adenylat/UMP-CMP_kin"/>
</dbReference>
<feature type="binding site" evidence="7">
    <location>
        <begin position="18"/>
        <end position="23"/>
    </location>
    <ligand>
        <name>GTP</name>
        <dbReference type="ChEBI" id="CHEBI:37565"/>
    </ligand>
</feature>
<dbReference type="EMBL" id="CCBN010000002">
    <property type="protein sequence ID" value="CDO51963.1"/>
    <property type="molecule type" value="Genomic_DNA"/>
</dbReference>
<dbReference type="NCBIfam" id="TIGR01351">
    <property type="entry name" value="adk"/>
    <property type="match status" value="1"/>
</dbReference>
<dbReference type="PROSITE" id="PS00113">
    <property type="entry name" value="ADENYLATE_KINASE"/>
    <property type="match status" value="1"/>
</dbReference>
<dbReference type="Pfam" id="PF05191">
    <property type="entry name" value="ADK_lid"/>
    <property type="match status" value="1"/>
</dbReference>
<dbReference type="GO" id="GO:0006172">
    <property type="term" value="P:ADP biosynthetic process"/>
    <property type="evidence" value="ECO:0007669"/>
    <property type="project" value="UniProtKB-UniRule"/>
</dbReference>
<dbReference type="PANTHER" id="PTHR23359">
    <property type="entry name" value="NUCLEOTIDE KINASE"/>
    <property type="match status" value="1"/>
</dbReference>
<accession>A0A0J9X5B6</accession>
<dbReference type="InterPro" id="IPR007862">
    <property type="entry name" value="Adenylate_kinase_lid-dom"/>
</dbReference>
<dbReference type="GO" id="GO:0005759">
    <property type="term" value="C:mitochondrial matrix"/>
    <property type="evidence" value="ECO:0007669"/>
    <property type="project" value="UniProtKB-SubCell"/>
</dbReference>
<dbReference type="EC" id="2.7.4.10" evidence="7"/>
<dbReference type="GO" id="GO:0046899">
    <property type="term" value="F:nucleoside triphosphate adenylate kinase activity"/>
    <property type="evidence" value="ECO:0007669"/>
    <property type="project" value="UniProtKB-UniRule"/>
</dbReference>
<protein>
    <recommendedName>
        <fullName evidence="7">GTP:AMP phosphotransferase, mitochondrial</fullName>
        <ecNumber evidence="7">2.7.4.10</ecNumber>
    </recommendedName>
    <alternativeName>
        <fullName evidence="7">Adenylate kinase 3</fullName>
        <shortName evidence="7">AK 3</shortName>
    </alternativeName>
</protein>
<organism evidence="9 10">
    <name type="scientific">Geotrichum candidum</name>
    <name type="common">Oospora lactis</name>
    <name type="synonym">Dipodascus geotrichum</name>
    <dbReference type="NCBI Taxonomy" id="1173061"/>
    <lineage>
        <taxon>Eukaryota</taxon>
        <taxon>Fungi</taxon>
        <taxon>Dikarya</taxon>
        <taxon>Ascomycota</taxon>
        <taxon>Saccharomycotina</taxon>
        <taxon>Dipodascomycetes</taxon>
        <taxon>Dipodascales</taxon>
        <taxon>Dipodascaceae</taxon>
        <taxon>Geotrichum</taxon>
    </lineage>
</organism>
<evidence type="ECO:0000256" key="1">
    <source>
        <dbReference type="ARBA" id="ARBA00004305"/>
    </source>
</evidence>
<comment type="caution">
    <text evidence="9">The sequence shown here is derived from an EMBL/GenBank/DDBJ whole genome shotgun (WGS) entry which is preliminary data.</text>
</comment>
<dbReference type="InterPro" id="IPR028586">
    <property type="entry name" value="AK3/Ak4_mitochondrial"/>
</dbReference>
<comment type="function">
    <text evidence="7">Involved in maintaining the homeostasis of cellular nucleotides by catalyzing the interconversion of nucleoside phosphates. Has GTP:AMP phosphotransferase and ITP:AMP phosphotransferase activities.</text>
</comment>
<keyword evidence="3 7" id="KW-0547">Nucleotide-binding</keyword>
<feature type="binding site" evidence="7">
    <location>
        <begin position="66"/>
        <end position="68"/>
    </location>
    <ligand>
        <name>AMP</name>
        <dbReference type="ChEBI" id="CHEBI:456215"/>
    </ligand>
</feature>
<dbReference type="OrthoDB" id="439792at2759"/>
<dbReference type="Gene3D" id="3.40.50.300">
    <property type="entry name" value="P-loop containing nucleotide triphosphate hydrolases"/>
    <property type="match status" value="1"/>
</dbReference>
<dbReference type="InterPro" id="IPR006259">
    <property type="entry name" value="Adenyl_kin_sub"/>
</dbReference>
<sequence length="229" mass="25785">MSPKRLKNIRILLLGAPGSGKGTQTSRLLKDFRQVSAISSGDLLRQNIKDKTPLGKEADAIIKSGGLLPDNKIISLIETELKSREWLNSNSSWLLDGFPRTFGQAEKLDLTLEKNDADLNLVVELDVPEQVILDRIENRYVHVPSGRVYNLTFNPPKVHGKDDITGEPLSKRPDDNPEVFKSRIKNYKDLTLPLLEHYDKKGIVFSIKGETSDIIYPQLKDLILNKFAL</sequence>
<comment type="catalytic activity">
    <reaction evidence="7">
        <text>a ribonucleoside 5'-triphosphate + AMP = a ribonucleoside 5'-diphosphate + ADP</text>
        <dbReference type="Rhea" id="RHEA:13749"/>
        <dbReference type="ChEBI" id="CHEBI:57930"/>
        <dbReference type="ChEBI" id="CHEBI:61557"/>
        <dbReference type="ChEBI" id="CHEBI:456215"/>
        <dbReference type="ChEBI" id="CHEBI:456216"/>
        <dbReference type="EC" id="2.7.4.10"/>
    </reaction>
</comment>
<feature type="region of interest" description="NMPbind" evidence="7">
    <location>
        <begin position="39"/>
        <end position="68"/>
    </location>
</feature>
<feature type="binding site" evidence="7">
    <location>
        <position position="104"/>
    </location>
    <ligand>
        <name>AMP</name>
        <dbReference type="ChEBI" id="CHEBI:456215"/>
    </ligand>
</feature>
<dbReference type="Proteomes" id="UP000242525">
    <property type="component" value="Unassembled WGS sequence"/>
</dbReference>
<feature type="binding site" evidence="7">
    <location>
        <position position="139"/>
    </location>
    <ligand>
        <name>GTP</name>
        <dbReference type="ChEBI" id="CHEBI:37565"/>
    </ligand>
</feature>
<dbReference type="PRINTS" id="PR00094">
    <property type="entry name" value="ADENYLTKNASE"/>
</dbReference>
<evidence type="ECO:0000259" key="8">
    <source>
        <dbReference type="Pfam" id="PF05191"/>
    </source>
</evidence>
<dbReference type="FunFam" id="3.40.50.300:FF:000106">
    <property type="entry name" value="Adenylate kinase mitochondrial"/>
    <property type="match status" value="1"/>
</dbReference>
<feature type="binding site" evidence="7">
    <location>
        <position position="212"/>
    </location>
    <ligand>
        <name>GTP</name>
        <dbReference type="ChEBI" id="CHEBI:37565"/>
    </ligand>
</feature>
<keyword evidence="2 7" id="KW-0808">Transferase</keyword>
<comment type="subcellular location">
    <subcellularLocation>
        <location evidence="1 7">Mitochondrion matrix</location>
    </subcellularLocation>
</comment>
<dbReference type="GO" id="GO:0005525">
    <property type="term" value="F:GTP binding"/>
    <property type="evidence" value="ECO:0007669"/>
    <property type="project" value="UniProtKB-KW"/>
</dbReference>
<keyword evidence="4 7" id="KW-0418">Kinase</keyword>
<evidence type="ECO:0000313" key="10">
    <source>
        <dbReference type="Proteomes" id="UP000242525"/>
    </source>
</evidence>
<proteinExistence type="inferred from homology"/>
<dbReference type="GO" id="GO:0046033">
    <property type="term" value="P:AMP metabolic process"/>
    <property type="evidence" value="ECO:0007669"/>
    <property type="project" value="UniProtKB-UniRule"/>
</dbReference>
<evidence type="ECO:0000256" key="6">
    <source>
        <dbReference type="ARBA" id="ARBA00023134"/>
    </source>
</evidence>
<dbReference type="HAMAP" id="MF_03169">
    <property type="entry name" value="Adenylate_kinase_AK3"/>
    <property type="match status" value="1"/>
</dbReference>
<comment type="domain">
    <text evidence="7">Consists of three domains, a large central CORE domain and two small peripheral domains, NMPbind and LID, which undergo movements during catalysis. The LID domain closes over the site of phosphoryl transfer upon GTP binding. Assembling and dissambling the active center during each catalytic cycle provides an effective means to prevent GTP hydrolysis.</text>
</comment>
<comment type="similarity">
    <text evidence="7">Belongs to the adenylate kinase family. AK3 subfamily.</text>
</comment>
<feature type="binding site" evidence="7">
    <location>
        <position position="183"/>
    </location>
    <ligand>
        <name>AMP</name>
        <dbReference type="ChEBI" id="CHEBI:456215"/>
    </ligand>
</feature>
<evidence type="ECO:0000256" key="3">
    <source>
        <dbReference type="ARBA" id="ARBA00022741"/>
    </source>
</evidence>
<evidence type="ECO:0000256" key="4">
    <source>
        <dbReference type="ARBA" id="ARBA00022777"/>
    </source>
</evidence>
<keyword evidence="5 7" id="KW-0496">Mitochondrion</keyword>
<feature type="binding site" evidence="7">
    <location>
        <position position="172"/>
    </location>
    <ligand>
        <name>AMP</name>
        <dbReference type="ChEBI" id="CHEBI:456215"/>
    </ligand>
</feature>
<comment type="subunit">
    <text evidence="7">Monomer.</text>
</comment>
<keyword evidence="10" id="KW-1185">Reference proteome</keyword>
<feature type="region of interest" description="LID" evidence="7">
    <location>
        <begin position="138"/>
        <end position="175"/>
    </location>
</feature>
<gene>
    <name evidence="7" type="primary">ADK2</name>
    <name evidence="9" type="ORF">BN980_GECA02s03673g</name>
</gene>
<dbReference type="GO" id="GO:0046039">
    <property type="term" value="P:GTP metabolic process"/>
    <property type="evidence" value="ECO:0007669"/>
    <property type="project" value="UniProtKB-UniRule"/>
</dbReference>
<dbReference type="AlphaFoldDB" id="A0A0J9X5B6"/>
<feature type="binding site" evidence="7">
    <location>
        <begin position="97"/>
        <end position="100"/>
    </location>
    <ligand>
        <name>AMP</name>
        <dbReference type="ChEBI" id="CHEBI:456215"/>
    </ligand>
</feature>
<dbReference type="GO" id="GO:0046041">
    <property type="term" value="P:ITP metabolic process"/>
    <property type="evidence" value="ECO:0007669"/>
    <property type="project" value="UniProtKB-UniRule"/>
</dbReference>
<feature type="binding site" evidence="7">
    <location>
        <position position="45"/>
    </location>
    <ligand>
        <name>AMP</name>
        <dbReference type="ChEBI" id="CHEBI:456215"/>
    </ligand>
</feature>
<dbReference type="Pfam" id="PF00406">
    <property type="entry name" value="ADK"/>
    <property type="match status" value="1"/>
</dbReference>
<dbReference type="HAMAP" id="MF_00235">
    <property type="entry name" value="Adenylate_kinase_Adk"/>
    <property type="match status" value="1"/>
</dbReference>
<dbReference type="STRING" id="1173061.A0A0J9X5B6"/>
<name>A0A0J9X5B6_GEOCN</name>
<evidence type="ECO:0000313" key="9">
    <source>
        <dbReference type="EMBL" id="CDO51963.1"/>
    </source>
</evidence>
<dbReference type="SUPFAM" id="SSF52540">
    <property type="entry name" value="P-loop containing nucleoside triphosphate hydrolases"/>
    <property type="match status" value="1"/>
</dbReference>
<evidence type="ECO:0000256" key="2">
    <source>
        <dbReference type="ARBA" id="ARBA00022679"/>
    </source>
</evidence>
<keyword evidence="6 7" id="KW-0342">GTP-binding</keyword>
<feature type="binding site" evidence="7">
    <location>
        <begin position="148"/>
        <end position="149"/>
    </location>
    <ligand>
        <name>GTP</name>
        <dbReference type="ChEBI" id="CHEBI:37565"/>
    </ligand>
</feature>
<evidence type="ECO:0000256" key="7">
    <source>
        <dbReference type="HAMAP-Rule" id="MF_03169"/>
    </source>
</evidence>
<dbReference type="CDD" id="cd01428">
    <property type="entry name" value="ADK"/>
    <property type="match status" value="1"/>
</dbReference>
<dbReference type="GO" id="GO:0004017">
    <property type="term" value="F:AMP kinase activity"/>
    <property type="evidence" value="ECO:0007669"/>
    <property type="project" value="InterPro"/>
</dbReference>
<evidence type="ECO:0000256" key="5">
    <source>
        <dbReference type="ARBA" id="ARBA00023128"/>
    </source>
</evidence>
<dbReference type="GO" id="GO:0005524">
    <property type="term" value="F:ATP binding"/>
    <property type="evidence" value="ECO:0007669"/>
    <property type="project" value="InterPro"/>
</dbReference>
<reference evidence="9" key="1">
    <citation type="submission" date="2014-03" db="EMBL/GenBank/DDBJ databases">
        <authorList>
            <person name="Casaregola S."/>
        </authorList>
    </citation>
    <scope>NUCLEOTIDE SEQUENCE [LARGE SCALE GENOMIC DNA]</scope>
    <source>
        <strain evidence="9">CLIB 918</strain>
    </source>
</reference>
<feature type="binding site" evidence="7">
    <location>
        <position position="40"/>
    </location>
    <ligand>
        <name>AMP</name>
        <dbReference type="ChEBI" id="CHEBI:456215"/>
    </ligand>
</feature>
<dbReference type="InterPro" id="IPR027417">
    <property type="entry name" value="P-loop_NTPase"/>
</dbReference>